<evidence type="ECO:0000313" key="2">
    <source>
        <dbReference type="EMBL" id="SFV88889.1"/>
    </source>
</evidence>
<name>A0A1W1E4N5_9ZZZZ</name>
<sequence length="207" mass="23587">MSTEDDKDIKNNKDIENEAVHEDDVMITTKMSDLEKMLESVESHADKRTVSKFERFFVPSLLVFALLAFGGFMIIYSITQDMTRLANAMDPKMGNNMSSMVASIDNLSKNVAGMNHSVRNMDKNMDSMNRNMTVIAGKLNRLDNISNDMSQINTKMSTLKPMLLNMQEMNNNMIGMQKSMLWMQKDIAILRSSFSKPMRVFDSVPFL</sequence>
<dbReference type="AlphaFoldDB" id="A0A1W1E4N5"/>
<dbReference type="EMBL" id="FPIA01000098">
    <property type="protein sequence ID" value="SFV88889.1"/>
    <property type="molecule type" value="Genomic_DNA"/>
</dbReference>
<evidence type="ECO:0000256" key="1">
    <source>
        <dbReference type="SAM" id="Phobius"/>
    </source>
</evidence>
<keyword evidence="1" id="KW-1133">Transmembrane helix</keyword>
<protein>
    <submittedName>
        <fullName evidence="2">Uncharacterized protein</fullName>
    </submittedName>
</protein>
<proteinExistence type="predicted"/>
<keyword evidence="1" id="KW-0472">Membrane</keyword>
<feature type="transmembrane region" description="Helical" evidence="1">
    <location>
        <begin position="56"/>
        <end position="78"/>
    </location>
</feature>
<dbReference type="Gene3D" id="1.10.287.950">
    <property type="entry name" value="Methyl-accepting chemotaxis protein"/>
    <property type="match status" value="1"/>
</dbReference>
<gene>
    <name evidence="2" type="ORF">MNB_SUP05-SYMBIONT-7-779</name>
</gene>
<reference evidence="2" key="1">
    <citation type="submission" date="2016-10" db="EMBL/GenBank/DDBJ databases">
        <authorList>
            <person name="de Groot N.N."/>
        </authorList>
    </citation>
    <scope>NUCLEOTIDE SEQUENCE</scope>
</reference>
<accession>A0A1W1E4N5</accession>
<organism evidence="2">
    <name type="scientific">hydrothermal vent metagenome</name>
    <dbReference type="NCBI Taxonomy" id="652676"/>
    <lineage>
        <taxon>unclassified sequences</taxon>
        <taxon>metagenomes</taxon>
        <taxon>ecological metagenomes</taxon>
    </lineage>
</organism>
<keyword evidence="1" id="KW-0812">Transmembrane</keyword>